<name>A0ABU2ZBM7_9ACTN</name>
<evidence type="ECO:0000313" key="1">
    <source>
        <dbReference type="EMBL" id="MDT0573987.1"/>
    </source>
</evidence>
<dbReference type="Proteomes" id="UP001180737">
    <property type="component" value="Unassembled WGS sequence"/>
</dbReference>
<comment type="caution">
    <text evidence="1">The sequence shown here is derived from an EMBL/GenBank/DDBJ whole genome shotgun (WGS) entry which is preliminary data.</text>
</comment>
<reference evidence="1" key="1">
    <citation type="submission" date="2024-05" db="EMBL/GenBank/DDBJ databases">
        <title>30 novel species of actinomycetes from the DSMZ collection.</title>
        <authorList>
            <person name="Nouioui I."/>
        </authorList>
    </citation>
    <scope>NUCLEOTIDE SEQUENCE</scope>
    <source>
        <strain evidence="1">DSM 3412</strain>
    </source>
</reference>
<organism evidence="1 2">
    <name type="scientific">Streptomyces gottesmaniae</name>
    <dbReference type="NCBI Taxonomy" id="3075518"/>
    <lineage>
        <taxon>Bacteria</taxon>
        <taxon>Bacillati</taxon>
        <taxon>Actinomycetota</taxon>
        <taxon>Actinomycetes</taxon>
        <taxon>Kitasatosporales</taxon>
        <taxon>Streptomycetaceae</taxon>
        <taxon>Streptomyces</taxon>
    </lineage>
</organism>
<keyword evidence="2" id="KW-1185">Reference proteome</keyword>
<gene>
    <name evidence="1" type="ORF">RM704_42185</name>
</gene>
<evidence type="ECO:0000313" key="2">
    <source>
        <dbReference type="Proteomes" id="UP001180737"/>
    </source>
</evidence>
<accession>A0ABU2ZBM7</accession>
<proteinExistence type="predicted"/>
<protein>
    <submittedName>
        <fullName evidence="1">Uncharacterized protein</fullName>
    </submittedName>
</protein>
<sequence>MTRDSRAQVQPALPTELTALGRRQLKVASVASDAVRRVEQGMPADLDADGQEPRCGAC</sequence>
<dbReference type="EMBL" id="JAVRFJ010000062">
    <property type="protein sequence ID" value="MDT0573987.1"/>
    <property type="molecule type" value="Genomic_DNA"/>
</dbReference>
<dbReference type="RefSeq" id="WP_192829790.1">
    <property type="nucleotide sequence ID" value="NZ_JAVRFJ010000062.1"/>
</dbReference>